<dbReference type="RefSeq" id="WP_376809475.1">
    <property type="nucleotide sequence ID" value="NZ_JBHTAC010000043.1"/>
</dbReference>
<evidence type="ECO:0000313" key="1">
    <source>
        <dbReference type="EMBL" id="MFC7246678.1"/>
    </source>
</evidence>
<keyword evidence="2" id="KW-1185">Reference proteome</keyword>
<dbReference type="EMBL" id="JBHTAC010000043">
    <property type="protein sequence ID" value="MFC7246678.1"/>
    <property type="molecule type" value="Genomic_DNA"/>
</dbReference>
<gene>
    <name evidence="1" type="ORF">ACFQO7_29710</name>
</gene>
<accession>A0ABW2H424</accession>
<proteinExistence type="predicted"/>
<comment type="caution">
    <text evidence="1">The sequence shown here is derived from an EMBL/GenBank/DDBJ whole genome shotgun (WGS) entry which is preliminary data.</text>
</comment>
<organism evidence="1 2">
    <name type="scientific">Catellatospora aurea</name>
    <dbReference type="NCBI Taxonomy" id="1337874"/>
    <lineage>
        <taxon>Bacteria</taxon>
        <taxon>Bacillati</taxon>
        <taxon>Actinomycetota</taxon>
        <taxon>Actinomycetes</taxon>
        <taxon>Micromonosporales</taxon>
        <taxon>Micromonosporaceae</taxon>
        <taxon>Catellatospora</taxon>
    </lineage>
</organism>
<reference evidence="2" key="1">
    <citation type="journal article" date="2019" name="Int. J. Syst. Evol. Microbiol.">
        <title>The Global Catalogue of Microorganisms (GCM) 10K type strain sequencing project: providing services to taxonomists for standard genome sequencing and annotation.</title>
        <authorList>
            <consortium name="The Broad Institute Genomics Platform"/>
            <consortium name="The Broad Institute Genome Sequencing Center for Infectious Disease"/>
            <person name="Wu L."/>
            <person name="Ma J."/>
        </authorList>
    </citation>
    <scope>NUCLEOTIDE SEQUENCE [LARGE SCALE GENOMIC DNA]</scope>
    <source>
        <strain evidence="2">CGMCC 1.9106</strain>
    </source>
</reference>
<protein>
    <submittedName>
        <fullName evidence="1">Uncharacterized protein</fullName>
    </submittedName>
</protein>
<sequence length="155" mass="17461">MSAAVTRASLRKILPILDPQPMAILPDRVWTGEQWQRIQSGYRARDMDEKWNVFAEGRVVHFLRSWTGHTIYEATFSETAVGLQVTAAVVENEQERYRRPTPEYDRVMLELVLAAIVLGEPATGLRAELVKLSAPPREVPPAVILHSSLGLRTDD</sequence>
<name>A0ABW2H424_9ACTN</name>
<dbReference type="Proteomes" id="UP001596392">
    <property type="component" value="Unassembled WGS sequence"/>
</dbReference>
<evidence type="ECO:0000313" key="2">
    <source>
        <dbReference type="Proteomes" id="UP001596392"/>
    </source>
</evidence>